<dbReference type="InterPro" id="IPR055469">
    <property type="entry name" value="DUF7041"/>
</dbReference>
<evidence type="ECO:0000313" key="12">
    <source>
        <dbReference type="Proteomes" id="UP000735302"/>
    </source>
</evidence>
<evidence type="ECO:0000256" key="1">
    <source>
        <dbReference type="ARBA" id="ARBA00022670"/>
    </source>
</evidence>
<dbReference type="GO" id="GO:0006508">
    <property type="term" value="P:proteolysis"/>
    <property type="evidence" value="ECO:0007669"/>
    <property type="project" value="UniProtKB-KW"/>
</dbReference>
<keyword evidence="4" id="KW-0540">Nuclease</keyword>
<proteinExistence type="predicted"/>
<organism evidence="11 12">
    <name type="scientific">Plakobranchus ocellatus</name>
    <dbReference type="NCBI Taxonomy" id="259542"/>
    <lineage>
        <taxon>Eukaryota</taxon>
        <taxon>Metazoa</taxon>
        <taxon>Spiralia</taxon>
        <taxon>Lophotrochozoa</taxon>
        <taxon>Mollusca</taxon>
        <taxon>Gastropoda</taxon>
        <taxon>Heterobranchia</taxon>
        <taxon>Euthyneura</taxon>
        <taxon>Panpulmonata</taxon>
        <taxon>Sacoglossa</taxon>
        <taxon>Placobranchoidea</taxon>
        <taxon>Plakobranchidae</taxon>
        <taxon>Plakobranchus</taxon>
    </lineage>
</organism>
<dbReference type="InterPro" id="IPR000477">
    <property type="entry name" value="RT_dom"/>
</dbReference>
<dbReference type="InterPro" id="IPR036397">
    <property type="entry name" value="RNaseH_sf"/>
</dbReference>
<keyword evidence="2" id="KW-0808">Transferase</keyword>
<keyword evidence="1" id="KW-0645">Protease</keyword>
<dbReference type="PANTHER" id="PTHR37984">
    <property type="entry name" value="PROTEIN CBG26694"/>
    <property type="match status" value="1"/>
</dbReference>
<dbReference type="InterPro" id="IPR041588">
    <property type="entry name" value="Integrase_H2C2"/>
</dbReference>
<dbReference type="PROSITE" id="PS50878">
    <property type="entry name" value="RT_POL"/>
    <property type="match status" value="1"/>
</dbReference>
<dbReference type="Pfam" id="PF23055">
    <property type="entry name" value="DUF7041"/>
    <property type="match status" value="1"/>
</dbReference>
<dbReference type="GO" id="GO:0008233">
    <property type="term" value="F:peptidase activity"/>
    <property type="evidence" value="ECO:0007669"/>
    <property type="project" value="UniProtKB-KW"/>
</dbReference>
<dbReference type="CDD" id="cd01647">
    <property type="entry name" value="RT_LTR"/>
    <property type="match status" value="1"/>
</dbReference>
<dbReference type="EMBL" id="BLXT01002143">
    <property type="protein sequence ID" value="GFN91440.1"/>
    <property type="molecule type" value="Genomic_DNA"/>
</dbReference>
<dbReference type="Pfam" id="PF00665">
    <property type="entry name" value="rve"/>
    <property type="match status" value="1"/>
</dbReference>
<keyword evidence="6" id="KW-0378">Hydrolase</keyword>
<feature type="region of interest" description="Disordered" evidence="8">
    <location>
        <begin position="928"/>
        <end position="962"/>
    </location>
</feature>
<dbReference type="PANTHER" id="PTHR37984:SF5">
    <property type="entry name" value="PROTEIN NYNRIN-LIKE"/>
    <property type="match status" value="1"/>
</dbReference>
<keyword evidence="7" id="KW-0695">RNA-directed DNA polymerase</keyword>
<evidence type="ECO:0000256" key="5">
    <source>
        <dbReference type="ARBA" id="ARBA00022759"/>
    </source>
</evidence>
<evidence type="ECO:0000256" key="7">
    <source>
        <dbReference type="ARBA" id="ARBA00022918"/>
    </source>
</evidence>
<dbReference type="SUPFAM" id="SSF53098">
    <property type="entry name" value="Ribonuclease H-like"/>
    <property type="match status" value="1"/>
</dbReference>
<dbReference type="FunFam" id="3.10.10.10:FF:000007">
    <property type="entry name" value="Retrovirus-related Pol polyprotein from transposon 17.6-like Protein"/>
    <property type="match status" value="1"/>
</dbReference>
<feature type="domain" description="Reverse transcriptase" evidence="9">
    <location>
        <begin position="421"/>
        <end position="598"/>
    </location>
</feature>
<dbReference type="InterPro" id="IPR050951">
    <property type="entry name" value="Retrovirus_Pol_polyprotein"/>
</dbReference>
<protein>
    <submittedName>
        <fullName evidence="11">Gag-Pol polyprotein</fullName>
    </submittedName>
</protein>
<dbReference type="Gene3D" id="3.30.70.270">
    <property type="match status" value="1"/>
</dbReference>
<evidence type="ECO:0000256" key="3">
    <source>
        <dbReference type="ARBA" id="ARBA00022695"/>
    </source>
</evidence>
<evidence type="ECO:0000256" key="4">
    <source>
        <dbReference type="ARBA" id="ARBA00022722"/>
    </source>
</evidence>
<dbReference type="Gene3D" id="3.10.10.10">
    <property type="entry name" value="HIV Type 1 Reverse Transcriptase, subunit A, domain 1"/>
    <property type="match status" value="1"/>
</dbReference>
<feature type="domain" description="Integrase catalytic" evidence="10">
    <location>
        <begin position="662"/>
        <end position="848"/>
    </location>
</feature>
<keyword evidence="12" id="KW-1185">Reference proteome</keyword>
<sequence length="986" mass="110665">MELDAIKQLADAIREQTLHATQATTTTVSSVSAVAFKAPQFWQTNVKAWFIRLEASFNTHTPPITQDLTKFHHVIQLLDSSTARRVQAVLENPPPVGKYDSLKSALLDAYEATQLQKDQELLNLNGLGDRKPSELLQHMRSLNHDPGTLFRALFLNQLPPDVRRILAQTPDADLDTLAKTADRIMDVEFVAAATRSVQNTSPIEVTHEEQANSGYGDVNALQRNHRFRQKHRTTTPTPTFVLCKYHTRFASKARSSEHFVDGRPCAMSPRQSSQGNDRATANGSAIATYGKRPISLKLSKTTLFKQKFWIADVTQPILGADFFTSHRLAIDLNNKRLVSLDGGLIVNARPAHSPRPGIHKVHSKYEAILEDFPELLTPTFQENKHGVVHHIPTSGPPVHARARRLDNDKLSAAKAEFEELERLGIIRRSSSPWSSPLHMVRKSNGGWRPCGDYRWLNEITKDDRYPLPHIQDLNSNLRGKTIFSKIDLVRGYHQIPVAEEDIPKTAIITPFGLYEYLKMPFGLKNAAQAFQRLMDGILHDLNCCFVYLDDILIASSSPKEHEADLRSVFHLLATNGLVINTQKCIFGQATMTFLGHRITPNGITPVPEMVKAITDLPKPNDKKALQPRYVWPGLKREVKNMVRACHGCQASKIGRHTKTALNSFDPPDRRFGDIHVDLVGTFPPSEGCTYLFTIIDRFTRWPEAVPIHNAEAPKCARALLRNWIVRFGVPDSITSDQGPQFTSGLWRELHNVLGCRPKHTTAYHPQSNGMVERFHRSLKAALKARLLGPGWMDELPIVLLGIRSTWTEDLDAAPALLTYGTNLRIPGDFFPSTSAEGISPGSIFVRDLQENLRKLSPLSPVHHGPAKTYLPRDLMSAEQVYVRHDAHRGPLVRPYDGPFMVLCRSDKHFDILRNNKPTRVSLDRLKPAYSADPELPPTTVHPHAQAPRVEDNAGGETISDTQLNTRSGRSIKRPIRYRTILSARSF</sequence>
<dbReference type="InterPro" id="IPR001584">
    <property type="entry name" value="Integrase_cat-core"/>
</dbReference>
<dbReference type="InterPro" id="IPR043128">
    <property type="entry name" value="Rev_trsase/Diguanyl_cyclase"/>
</dbReference>
<dbReference type="GO" id="GO:0003964">
    <property type="term" value="F:RNA-directed DNA polymerase activity"/>
    <property type="evidence" value="ECO:0007669"/>
    <property type="project" value="UniProtKB-KW"/>
</dbReference>
<dbReference type="GO" id="GO:0003676">
    <property type="term" value="F:nucleic acid binding"/>
    <property type="evidence" value="ECO:0007669"/>
    <property type="project" value="InterPro"/>
</dbReference>
<keyword evidence="3" id="KW-0548">Nucleotidyltransferase</keyword>
<dbReference type="Pfam" id="PF17921">
    <property type="entry name" value="Integrase_H2C2"/>
    <property type="match status" value="1"/>
</dbReference>
<dbReference type="FunFam" id="3.30.420.10:FF:000032">
    <property type="entry name" value="Retrovirus-related Pol polyprotein from transposon 297-like Protein"/>
    <property type="match status" value="1"/>
</dbReference>
<evidence type="ECO:0000256" key="8">
    <source>
        <dbReference type="SAM" id="MobiDB-lite"/>
    </source>
</evidence>
<feature type="compositionally biased region" description="Polar residues" evidence="8">
    <location>
        <begin position="269"/>
        <end position="283"/>
    </location>
</feature>
<evidence type="ECO:0000313" key="11">
    <source>
        <dbReference type="EMBL" id="GFN91440.1"/>
    </source>
</evidence>
<accession>A0AAV3Z6D2</accession>
<name>A0AAV3Z6D2_9GAST</name>
<dbReference type="Proteomes" id="UP000735302">
    <property type="component" value="Unassembled WGS sequence"/>
</dbReference>
<feature type="region of interest" description="Disordered" evidence="8">
    <location>
        <begin position="260"/>
        <end position="283"/>
    </location>
</feature>
<dbReference type="InterPro" id="IPR043502">
    <property type="entry name" value="DNA/RNA_pol_sf"/>
</dbReference>
<evidence type="ECO:0000259" key="10">
    <source>
        <dbReference type="PROSITE" id="PS50994"/>
    </source>
</evidence>
<dbReference type="SUPFAM" id="SSF56672">
    <property type="entry name" value="DNA/RNA polymerases"/>
    <property type="match status" value="1"/>
</dbReference>
<dbReference type="AlphaFoldDB" id="A0AAV3Z6D2"/>
<dbReference type="Gene3D" id="3.30.420.10">
    <property type="entry name" value="Ribonuclease H-like superfamily/Ribonuclease H"/>
    <property type="match status" value="1"/>
</dbReference>
<evidence type="ECO:0000259" key="9">
    <source>
        <dbReference type="PROSITE" id="PS50878"/>
    </source>
</evidence>
<comment type="caution">
    <text evidence="11">The sequence shown here is derived from an EMBL/GenBank/DDBJ whole genome shotgun (WGS) entry which is preliminary data.</text>
</comment>
<dbReference type="Pfam" id="PF00078">
    <property type="entry name" value="RVT_1"/>
    <property type="match status" value="1"/>
</dbReference>
<evidence type="ECO:0000256" key="2">
    <source>
        <dbReference type="ARBA" id="ARBA00022679"/>
    </source>
</evidence>
<keyword evidence="5" id="KW-0255">Endonuclease</keyword>
<gene>
    <name evidence="11" type="ORF">PoB_001794600</name>
</gene>
<dbReference type="GO" id="GO:0004519">
    <property type="term" value="F:endonuclease activity"/>
    <property type="evidence" value="ECO:0007669"/>
    <property type="project" value="UniProtKB-KW"/>
</dbReference>
<dbReference type="PROSITE" id="PS50994">
    <property type="entry name" value="INTEGRASE"/>
    <property type="match status" value="1"/>
</dbReference>
<dbReference type="InterPro" id="IPR012337">
    <property type="entry name" value="RNaseH-like_sf"/>
</dbReference>
<evidence type="ECO:0000256" key="6">
    <source>
        <dbReference type="ARBA" id="ARBA00022801"/>
    </source>
</evidence>
<reference evidence="11 12" key="1">
    <citation type="journal article" date="2021" name="Elife">
        <title>Chloroplast acquisition without the gene transfer in kleptoplastic sea slugs, Plakobranchus ocellatus.</title>
        <authorList>
            <person name="Maeda T."/>
            <person name="Takahashi S."/>
            <person name="Yoshida T."/>
            <person name="Shimamura S."/>
            <person name="Takaki Y."/>
            <person name="Nagai Y."/>
            <person name="Toyoda A."/>
            <person name="Suzuki Y."/>
            <person name="Arimoto A."/>
            <person name="Ishii H."/>
            <person name="Satoh N."/>
            <person name="Nishiyama T."/>
            <person name="Hasebe M."/>
            <person name="Maruyama T."/>
            <person name="Minagawa J."/>
            <person name="Obokata J."/>
            <person name="Shigenobu S."/>
        </authorList>
    </citation>
    <scope>NUCLEOTIDE SEQUENCE [LARGE SCALE GENOMIC DNA]</scope>
</reference>
<dbReference type="GO" id="GO:0015074">
    <property type="term" value="P:DNA integration"/>
    <property type="evidence" value="ECO:0007669"/>
    <property type="project" value="InterPro"/>
</dbReference>